<evidence type="ECO:0000313" key="2">
    <source>
        <dbReference type="EMBL" id="KAH7240193.1"/>
    </source>
</evidence>
<proteinExistence type="predicted"/>
<feature type="compositionally biased region" description="Basic and acidic residues" evidence="1">
    <location>
        <begin position="123"/>
        <end position="136"/>
    </location>
</feature>
<feature type="region of interest" description="Disordered" evidence="1">
    <location>
        <begin position="116"/>
        <end position="177"/>
    </location>
</feature>
<gene>
    <name evidence="2" type="ORF">BKA55DRAFT_596791</name>
</gene>
<keyword evidence="3" id="KW-1185">Reference proteome</keyword>
<dbReference type="Proteomes" id="UP000720189">
    <property type="component" value="Unassembled WGS sequence"/>
</dbReference>
<dbReference type="AlphaFoldDB" id="A0A9P9JX33"/>
<accession>A0A9P9JX33</accession>
<dbReference type="EMBL" id="JAGMUX010000014">
    <property type="protein sequence ID" value="KAH7240193.1"/>
    <property type="molecule type" value="Genomic_DNA"/>
</dbReference>
<evidence type="ECO:0000256" key="1">
    <source>
        <dbReference type="SAM" id="MobiDB-lite"/>
    </source>
</evidence>
<dbReference type="RefSeq" id="XP_046045987.1">
    <property type="nucleotide sequence ID" value="XM_046195993.1"/>
</dbReference>
<protein>
    <submittedName>
        <fullName evidence="2">Uncharacterized protein</fullName>
    </submittedName>
</protein>
<sequence>MLSSRSVHNRNARKFISQVTSPSNITRILGLYQLKCPKAHGLIRSSQCNRTLGKHQRHVKHRRHHADSPRLEIQRFTNEDDGLIGELFLPGVLDASFVMAGSRKILQDVLARANISEDPDSEAESHKNPLEGKSTDNSDDEDEQHETCPEQQSSEILEHEDNRPTERQGYETTEELRGNILVQPESDEGSEEHSPPDSIQSGMGYIIFTGNKYQKFKGTISCDTLGWDNVVMNGWEQ</sequence>
<comment type="caution">
    <text evidence="2">The sequence shown here is derived from an EMBL/GenBank/DDBJ whole genome shotgun (WGS) entry which is preliminary data.</text>
</comment>
<feature type="compositionally biased region" description="Basic and acidic residues" evidence="1">
    <location>
        <begin position="156"/>
        <end position="177"/>
    </location>
</feature>
<dbReference type="OrthoDB" id="5220117at2759"/>
<reference evidence="2" key="1">
    <citation type="journal article" date="2021" name="Nat. Commun.">
        <title>Genetic determinants of endophytism in the Arabidopsis root mycobiome.</title>
        <authorList>
            <person name="Mesny F."/>
            <person name="Miyauchi S."/>
            <person name="Thiergart T."/>
            <person name="Pickel B."/>
            <person name="Atanasova L."/>
            <person name="Karlsson M."/>
            <person name="Huettel B."/>
            <person name="Barry K.W."/>
            <person name="Haridas S."/>
            <person name="Chen C."/>
            <person name="Bauer D."/>
            <person name="Andreopoulos W."/>
            <person name="Pangilinan J."/>
            <person name="LaButti K."/>
            <person name="Riley R."/>
            <person name="Lipzen A."/>
            <person name="Clum A."/>
            <person name="Drula E."/>
            <person name="Henrissat B."/>
            <person name="Kohler A."/>
            <person name="Grigoriev I.V."/>
            <person name="Martin F.M."/>
            <person name="Hacquard S."/>
        </authorList>
    </citation>
    <scope>NUCLEOTIDE SEQUENCE</scope>
    <source>
        <strain evidence="2">MPI-CAGE-AT-0023</strain>
    </source>
</reference>
<dbReference type="GeneID" id="70225947"/>
<organism evidence="2 3">
    <name type="scientific">Fusarium redolens</name>
    <dbReference type="NCBI Taxonomy" id="48865"/>
    <lineage>
        <taxon>Eukaryota</taxon>
        <taxon>Fungi</taxon>
        <taxon>Dikarya</taxon>
        <taxon>Ascomycota</taxon>
        <taxon>Pezizomycotina</taxon>
        <taxon>Sordariomycetes</taxon>
        <taxon>Hypocreomycetidae</taxon>
        <taxon>Hypocreales</taxon>
        <taxon>Nectriaceae</taxon>
        <taxon>Fusarium</taxon>
        <taxon>Fusarium redolens species complex</taxon>
    </lineage>
</organism>
<name>A0A9P9JX33_FUSRE</name>
<evidence type="ECO:0000313" key="3">
    <source>
        <dbReference type="Proteomes" id="UP000720189"/>
    </source>
</evidence>